<dbReference type="Pfam" id="PF00939">
    <property type="entry name" value="Na_sulph_symp"/>
    <property type="match status" value="1"/>
</dbReference>
<feature type="transmembrane region" description="Helical" evidence="5">
    <location>
        <begin position="64"/>
        <end position="84"/>
    </location>
</feature>
<dbReference type="InterPro" id="IPR001898">
    <property type="entry name" value="SLC13A/DASS"/>
</dbReference>
<evidence type="ECO:0000256" key="1">
    <source>
        <dbReference type="ARBA" id="ARBA00004141"/>
    </source>
</evidence>
<keyword evidence="4 5" id="KW-0472">Membrane</keyword>
<feature type="transmembrane region" description="Helical" evidence="5">
    <location>
        <begin position="227"/>
        <end position="248"/>
    </location>
</feature>
<dbReference type="AlphaFoldDB" id="A0A1H1FP68"/>
<protein>
    <submittedName>
        <fullName evidence="7">Anion transporter</fullName>
    </submittedName>
    <submittedName>
        <fullName evidence="6">Sodium:sulfate symporter</fullName>
    </submittedName>
</protein>
<feature type="transmembrane region" description="Helical" evidence="5">
    <location>
        <begin position="293"/>
        <end position="312"/>
    </location>
</feature>
<evidence type="ECO:0000256" key="3">
    <source>
        <dbReference type="ARBA" id="ARBA00022989"/>
    </source>
</evidence>
<evidence type="ECO:0000256" key="4">
    <source>
        <dbReference type="ARBA" id="ARBA00023136"/>
    </source>
</evidence>
<feature type="transmembrane region" description="Helical" evidence="5">
    <location>
        <begin position="361"/>
        <end position="381"/>
    </location>
</feature>
<keyword evidence="9" id="KW-1185">Reference proteome</keyword>
<feature type="transmembrane region" description="Helical" evidence="5">
    <location>
        <begin position="324"/>
        <end position="341"/>
    </location>
</feature>
<evidence type="ECO:0000313" key="9">
    <source>
        <dbReference type="Proteomes" id="UP000255421"/>
    </source>
</evidence>
<dbReference type="PANTHER" id="PTHR10283:SF125">
    <property type="entry name" value="MG(2+)_CITRATE COMPLEX SECONDARY TRANSPORTER"/>
    <property type="match status" value="1"/>
</dbReference>
<dbReference type="RefSeq" id="WP_092538821.1">
    <property type="nucleotide sequence ID" value="NZ_FNKQ01000004.1"/>
</dbReference>
<dbReference type="PANTHER" id="PTHR10283">
    <property type="entry name" value="SOLUTE CARRIER FAMILY 13 MEMBER"/>
    <property type="match status" value="1"/>
</dbReference>
<reference evidence="6 9" key="3">
    <citation type="submission" date="2018-07" db="EMBL/GenBank/DDBJ databases">
        <title>Genome sequence of extremly halophilic archaeon Halopelagius longus strain BC12-B1.</title>
        <authorList>
            <person name="Zhang X."/>
        </authorList>
    </citation>
    <scope>NUCLEOTIDE SEQUENCE [LARGE SCALE GENOMIC DNA]</scope>
    <source>
        <strain evidence="6 9">BC12-B1</strain>
    </source>
</reference>
<evidence type="ECO:0000313" key="8">
    <source>
        <dbReference type="Proteomes" id="UP000199289"/>
    </source>
</evidence>
<dbReference type="EMBL" id="FNKQ01000004">
    <property type="protein sequence ID" value="SDR02717.1"/>
    <property type="molecule type" value="Genomic_DNA"/>
</dbReference>
<dbReference type="GO" id="GO:0005886">
    <property type="term" value="C:plasma membrane"/>
    <property type="evidence" value="ECO:0007669"/>
    <property type="project" value="TreeGrafter"/>
</dbReference>
<comment type="subcellular location">
    <subcellularLocation>
        <location evidence="1">Membrane</location>
        <topology evidence="1">Multi-pass membrane protein</topology>
    </subcellularLocation>
</comment>
<feature type="transmembrane region" description="Helical" evidence="5">
    <location>
        <begin position="182"/>
        <end position="207"/>
    </location>
</feature>
<dbReference type="Proteomes" id="UP000255421">
    <property type="component" value="Unassembled WGS sequence"/>
</dbReference>
<organism evidence="7 8">
    <name type="scientific">Halopelagius longus</name>
    <dbReference type="NCBI Taxonomy" id="1236180"/>
    <lineage>
        <taxon>Archaea</taxon>
        <taxon>Methanobacteriati</taxon>
        <taxon>Methanobacteriota</taxon>
        <taxon>Stenosarchaea group</taxon>
        <taxon>Halobacteria</taxon>
        <taxon>Halobacteriales</taxon>
        <taxon>Haloferacaceae</taxon>
    </lineage>
</organism>
<gene>
    <name evidence="6" type="ORF">DWB78_15310</name>
    <name evidence="7" type="ORF">SAMN05216278_3328</name>
</gene>
<keyword evidence="2 5" id="KW-0812">Transmembrane</keyword>
<name>A0A1H1FP68_9EURY</name>
<feature type="transmembrane region" description="Helical" evidence="5">
    <location>
        <begin position="134"/>
        <end position="161"/>
    </location>
</feature>
<feature type="transmembrane region" description="Helical" evidence="5">
    <location>
        <begin position="42"/>
        <end position="58"/>
    </location>
</feature>
<feature type="transmembrane region" description="Helical" evidence="5">
    <location>
        <begin position="447"/>
        <end position="468"/>
    </location>
</feature>
<evidence type="ECO:0000313" key="6">
    <source>
        <dbReference type="EMBL" id="RDI69999.1"/>
    </source>
</evidence>
<dbReference type="OrthoDB" id="222194at2157"/>
<dbReference type="GO" id="GO:0022857">
    <property type="term" value="F:transmembrane transporter activity"/>
    <property type="evidence" value="ECO:0007669"/>
    <property type="project" value="InterPro"/>
</dbReference>
<feature type="transmembrane region" description="Helical" evidence="5">
    <location>
        <begin position="393"/>
        <end position="415"/>
    </location>
</feature>
<evidence type="ECO:0000256" key="2">
    <source>
        <dbReference type="ARBA" id="ARBA00022692"/>
    </source>
</evidence>
<evidence type="ECO:0000313" key="7">
    <source>
        <dbReference type="EMBL" id="SDR02717.1"/>
    </source>
</evidence>
<sequence length="469" mass="49358">MSDGIREIEVDLPDVDPAWLSLPAGLLAAVGVFEFAPLAADATLMLAITVFCVALWIGSPVDPWFTALVCLGLIGVAFSTDLALTGFQKPATWLVVVGILIGGAVRQSGLAELVELLARNRTPDRVLTDAVVAYRYLLVGLCVASLGLAVLVPSSLVRVLILGPILISLGDLFTERRPKVGLFLGPLFATFYGASGILTGALPNIIVTGLVESSGGPAISWTEWLRWLAPVMSVGRVLIVVAVAYLLYRPRDRDAVVPPERTEVVTVSADELRMLAFLLVGVAVWMTDSLHGLHPLFGALAVAVLAFAPRIGVVGSEAVADADFSILFFLGAIFAVAEGLRRTGFTDLAAGELLSYLPSDASFPIVLLFVVLIAQLLTLVMEGMAVASVLTPVLASFAESAGVPLVPVAMMEAAALNTYFFPYQSAVLVAILGMGVVDTVELTRMSAAIAVATLLVLVPLQIGVFAVFF</sequence>
<dbReference type="EMBL" id="QQST01000002">
    <property type="protein sequence ID" value="RDI69999.1"/>
    <property type="molecule type" value="Genomic_DNA"/>
</dbReference>
<proteinExistence type="predicted"/>
<dbReference type="Proteomes" id="UP000199289">
    <property type="component" value="Unassembled WGS sequence"/>
</dbReference>
<accession>A0A1H1FP68</accession>
<reference evidence="7" key="1">
    <citation type="submission" date="2016-10" db="EMBL/GenBank/DDBJ databases">
        <authorList>
            <person name="de Groot N.N."/>
        </authorList>
    </citation>
    <scope>NUCLEOTIDE SEQUENCE [LARGE SCALE GENOMIC DNA]</scope>
    <source>
        <strain evidence="7">CGMCC 1.12397</strain>
    </source>
</reference>
<reference evidence="8" key="2">
    <citation type="submission" date="2016-10" db="EMBL/GenBank/DDBJ databases">
        <authorList>
            <person name="Varghese N."/>
            <person name="Submissions S."/>
        </authorList>
    </citation>
    <scope>NUCLEOTIDE SEQUENCE [LARGE SCALE GENOMIC DNA]</scope>
    <source>
        <strain evidence="8">CGMCC 1.12397</strain>
    </source>
</reference>
<evidence type="ECO:0000256" key="5">
    <source>
        <dbReference type="SAM" id="Phobius"/>
    </source>
</evidence>
<feature type="transmembrane region" description="Helical" evidence="5">
    <location>
        <begin position="421"/>
        <end position="440"/>
    </location>
</feature>
<keyword evidence="3 5" id="KW-1133">Transmembrane helix</keyword>
<feature type="transmembrane region" description="Helical" evidence="5">
    <location>
        <begin position="91"/>
        <end position="114"/>
    </location>
</feature>